<keyword evidence="2" id="KW-1185">Reference proteome</keyword>
<sequence>MKTRILIYLFLFAFSTLQSQNSEIIEDKVYRFKFGIELIECKTNGEPVIDMLSGSPSATTYKSIIAEKGWKFRIDKILENNVVITFINWVGTDPVLAQRNKDFVYDNDKKYFLLTKDKLKRSSEIVSARIEIEFGTVTIPIKIRPGNGENIPLDFYGNFNAGVGLSFRLRNILDIYSGISITSVPVDSETTNGVITSTTNAAALTPTFGVLKEVGKAQFGLFVGFDFLSRNLGKNWTYQGRRWFGIGIGYNIFSVSKGQENVKGQ</sequence>
<protein>
    <submittedName>
        <fullName evidence="1">Uncharacterized protein</fullName>
    </submittedName>
</protein>
<evidence type="ECO:0000313" key="1">
    <source>
        <dbReference type="EMBL" id="RKE95163.1"/>
    </source>
</evidence>
<dbReference type="Proteomes" id="UP000284892">
    <property type="component" value="Unassembled WGS sequence"/>
</dbReference>
<evidence type="ECO:0000313" key="2">
    <source>
        <dbReference type="Proteomes" id="UP000284892"/>
    </source>
</evidence>
<proteinExistence type="predicted"/>
<gene>
    <name evidence="1" type="ORF">BXY80_1348</name>
</gene>
<dbReference type="RefSeq" id="WP_120200489.1">
    <property type="nucleotide sequence ID" value="NZ_RAQJ01000002.1"/>
</dbReference>
<reference evidence="1 2" key="1">
    <citation type="submission" date="2018-09" db="EMBL/GenBank/DDBJ databases">
        <title>Genomic Encyclopedia of Archaeal and Bacterial Type Strains, Phase II (KMG-II): from individual species to whole genera.</title>
        <authorList>
            <person name="Goeker M."/>
        </authorList>
    </citation>
    <scope>NUCLEOTIDE SEQUENCE [LARGE SCALE GENOMIC DNA]</scope>
    <source>
        <strain evidence="1 2">DSM 26283</strain>
    </source>
</reference>
<accession>A0A420DLP6</accession>
<organism evidence="1 2">
    <name type="scientific">Ichthyenterobacterium magnum</name>
    <dbReference type="NCBI Taxonomy" id="1230530"/>
    <lineage>
        <taxon>Bacteria</taxon>
        <taxon>Pseudomonadati</taxon>
        <taxon>Bacteroidota</taxon>
        <taxon>Flavobacteriia</taxon>
        <taxon>Flavobacteriales</taxon>
        <taxon>Flavobacteriaceae</taxon>
        <taxon>Ichthyenterobacterium</taxon>
    </lineage>
</organism>
<name>A0A420DLP6_9FLAO</name>
<dbReference type="EMBL" id="RAQJ01000002">
    <property type="protein sequence ID" value="RKE95163.1"/>
    <property type="molecule type" value="Genomic_DNA"/>
</dbReference>
<comment type="caution">
    <text evidence="1">The sequence shown here is derived from an EMBL/GenBank/DDBJ whole genome shotgun (WGS) entry which is preliminary data.</text>
</comment>
<dbReference type="AlphaFoldDB" id="A0A420DLP6"/>
<dbReference type="OrthoDB" id="1158431at2"/>